<keyword evidence="7" id="KW-0902">Two-component regulatory system</keyword>
<name>A0AAU7NYT6_9GAMM</name>
<dbReference type="EMBL" id="CP157743">
    <property type="protein sequence ID" value="XBS22149.1"/>
    <property type="molecule type" value="Genomic_DNA"/>
</dbReference>
<protein>
    <recommendedName>
        <fullName evidence="3">histidine kinase</fullName>
        <ecNumber evidence="3">2.7.13.3</ecNumber>
    </recommendedName>
</protein>
<dbReference type="PANTHER" id="PTHR24421:SF58">
    <property type="entry name" value="SIGNAL TRANSDUCTION HISTIDINE-PROTEIN KINASE_PHOSPHATASE UHPB"/>
    <property type="match status" value="1"/>
</dbReference>
<feature type="domain" description="HAMP" evidence="11">
    <location>
        <begin position="179"/>
        <end position="231"/>
    </location>
</feature>
<dbReference type="InterPro" id="IPR032244">
    <property type="entry name" value="LapD_MoxY_N"/>
</dbReference>
<evidence type="ECO:0000313" key="13">
    <source>
        <dbReference type="Proteomes" id="UP001225378"/>
    </source>
</evidence>
<dbReference type="KEGG" id="mech:Q9L42_008500"/>
<dbReference type="InterPro" id="IPR005467">
    <property type="entry name" value="His_kinase_dom"/>
</dbReference>
<evidence type="ECO:0000256" key="3">
    <source>
        <dbReference type="ARBA" id="ARBA00012438"/>
    </source>
</evidence>
<dbReference type="Gene3D" id="6.10.340.10">
    <property type="match status" value="1"/>
</dbReference>
<dbReference type="InterPro" id="IPR011712">
    <property type="entry name" value="Sig_transdc_His_kin_sub3_dim/P"/>
</dbReference>
<dbReference type="GO" id="GO:0016020">
    <property type="term" value="C:membrane"/>
    <property type="evidence" value="ECO:0007669"/>
    <property type="project" value="UniProtKB-SubCell"/>
</dbReference>
<keyword evidence="8" id="KW-0175">Coiled coil</keyword>
<keyword evidence="13" id="KW-1185">Reference proteome</keyword>
<dbReference type="AlphaFoldDB" id="A0AAU7NYT6"/>
<evidence type="ECO:0000256" key="2">
    <source>
        <dbReference type="ARBA" id="ARBA00004370"/>
    </source>
</evidence>
<dbReference type="Pfam" id="PF07730">
    <property type="entry name" value="HisKA_3"/>
    <property type="match status" value="1"/>
</dbReference>
<accession>A0AAU7NYT6</accession>
<keyword evidence="5" id="KW-0808">Transferase</keyword>
<dbReference type="InterPro" id="IPR050482">
    <property type="entry name" value="Sensor_HK_TwoCompSys"/>
</dbReference>
<evidence type="ECO:0000256" key="1">
    <source>
        <dbReference type="ARBA" id="ARBA00000085"/>
    </source>
</evidence>
<evidence type="ECO:0000256" key="9">
    <source>
        <dbReference type="SAM" id="Phobius"/>
    </source>
</evidence>
<evidence type="ECO:0000256" key="5">
    <source>
        <dbReference type="ARBA" id="ARBA00022679"/>
    </source>
</evidence>
<dbReference type="InterPro" id="IPR003660">
    <property type="entry name" value="HAMP_dom"/>
</dbReference>
<proteinExistence type="predicted"/>
<evidence type="ECO:0000256" key="4">
    <source>
        <dbReference type="ARBA" id="ARBA00022553"/>
    </source>
</evidence>
<feature type="transmembrane region" description="Helical" evidence="9">
    <location>
        <begin position="158"/>
        <end position="178"/>
    </location>
</feature>
<dbReference type="RefSeq" id="WP_349432625.1">
    <property type="nucleotide sequence ID" value="NZ_CP157743.1"/>
</dbReference>
<dbReference type="InterPro" id="IPR036890">
    <property type="entry name" value="HATPase_C_sf"/>
</dbReference>
<reference evidence="12 13" key="1">
    <citation type="journal article" date="2024" name="Microbiology">
        <title>Methylomarinum rosea sp. nov., a novel halophilic methanotrophic bacterium from the hypersaline Lake Elton.</title>
        <authorList>
            <person name="Suleimanov R.Z."/>
            <person name="Oshkin I.Y."/>
            <person name="Danilova O.V."/>
            <person name="Suzina N.E."/>
            <person name="Dedysh S.N."/>
        </authorList>
    </citation>
    <scope>NUCLEOTIDE SEQUENCE [LARGE SCALE GENOMIC DNA]</scope>
    <source>
        <strain evidence="12 13">Ch1-1</strain>
    </source>
</reference>
<dbReference type="PANTHER" id="PTHR24421">
    <property type="entry name" value="NITRATE/NITRITE SENSOR PROTEIN NARX-RELATED"/>
    <property type="match status" value="1"/>
</dbReference>
<evidence type="ECO:0000256" key="7">
    <source>
        <dbReference type="ARBA" id="ARBA00023012"/>
    </source>
</evidence>
<organism evidence="12 13">
    <name type="scientific">Methylomarinum roseum</name>
    <dbReference type="NCBI Taxonomy" id="3067653"/>
    <lineage>
        <taxon>Bacteria</taxon>
        <taxon>Pseudomonadati</taxon>
        <taxon>Pseudomonadota</taxon>
        <taxon>Gammaproteobacteria</taxon>
        <taxon>Methylococcales</taxon>
        <taxon>Methylococcaceae</taxon>
        <taxon>Methylomarinum</taxon>
    </lineage>
</organism>
<dbReference type="GO" id="GO:0046983">
    <property type="term" value="F:protein dimerization activity"/>
    <property type="evidence" value="ECO:0007669"/>
    <property type="project" value="InterPro"/>
</dbReference>
<dbReference type="Pfam" id="PF02518">
    <property type="entry name" value="HATPase_c"/>
    <property type="match status" value="1"/>
</dbReference>
<keyword evidence="9" id="KW-0812">Transmembrane</keyword>
<dbReference type="SMART" id="SM00304">
    <property type="entry name" value="HAMP"/>
    <property type="match status" value="1"/>
</dbReference>
<keyword evidence="9" id="KW-0472">Membrane</keyword>
<evidence type="ECO:0000313" key="12">
    <source>
        <dbReference type="EMBL" id="XBS22149.1"/>
    </source>
</evidence>
<evidence type="ECO:0000256" key="8">
    <source>
        <dbReference type="SAM" id="Coils"/>
    </source>
</evidence>
<dbReference type="PROSITE" id="PS50109">
    <property type="entry name" value="HIS_KIN"/>
    <property type="match status" value="1"/>
</dbReference>
<dbReference type="Gene3D" id="3.30.565.10">
    <property type="entry name" value="Histidine kinase-like ATPase, C-terminal domain"/>
    <property type="match status" value="1"/>
</dbReference>
<evidence type="ECO:0000256" key="6">
    <source>
        <dbReference type="ARBA" id="ARBA00022777"/>
    </source>
</evidence>
<dbReference type="Gene3D" id="1.20.5.1930">
    <property type="match status" value="1"/>
</dbReference>
<dbReference type="CDD" id="cd16917">
    <property type="entry name" value="HATPase_UhpB-NarQ-NarX-like"/>
    <property type="match status" value="1"/>
</dbReference>
<comment type="catalytic activity">
    <reaction evidence="1">
        <text>ATP + protein L-histidine = ADP + protein N-phospho-L-histidine.</text>
        <dbReference type="EC" id="2.7.13.3"/>
    </reaction>
</comment>
<gene>
    <name evidence="12" type="ORF">Q9L42_008500</name>
</gene>
<feature type="domain" description="Histidine kinase" evidence="10">
    <location>
        <begin position="250"/>
        <end position="443"/>
    </location>
</feature>
<dbReference type="InterPro" id="IPR003594">
    <property type="entry name" value="HATPase_dom"/>
</dbReference>
<dbReference type="SUPFAM" id="SSF55874">
    <property type="entry name" value="ATPase domain of HSP90 chaperone/DNA topoisomerase II/histidine kinase"/>
    <property type="match status" value="1"/>
</dbReference>
<keyword evidence="6 12" id="KW-0418">Kinase</keyword>
<dbReference type="PROSITE" id="PS50885">
    <property type="entry name" value="HAMP"/>
    <property type="match status" value="1"/>
</dbReference>
<feature type="coiled-coil region" evidence="8">
    <location>
        <begin position="229"/>
        <end position="261"/>
    </location>
</feature>
<dbReference type="EC" id="2.7.13.3" evidence="3"/>
<evidence type="ECO:0000259" key="11">
    <source>
        <dbReference type="PROSITE" id="PS50885"/>
    </source>
</evidence>
<keyword evidence="4" id="KW-0597">Phosphoprotein</keyword>
<dbReference type="Pfam" id="PF16448">
    <property type="entry name" value="LapD_MoxY_N"/>
    <property type="match status" value="1"/>
</dbReference>
<comment type="subcellular location">
    <subcellularLocation>
        <location evidence="2">Membrane</location>
    </subcellularLocation>
</comment>
<sequence length="443" mass="49538">MMKSMSLRFQITYRVLLFAVGIMVLGGAVAIWQARNAVDDEVESSINLALQLVKLGFSAAPNPELDQTDWIYRLNALKQTRHLNIQLKDPSGRLIDIAGSSGATGQDDLPPRWFSNLVSGDYPKVEHQIKTIDDKTLTLIIQANPMDEITEVWQETSAFFMTICMLVLLIFLAVHVVFNKTLQAIDTIVDTLKLIETGEYRKKLPDFSTQEYDSIAGAINHMTDVLEKTRQLNRALTQHSLQIQEEERQRLSQELHDELGQSLTAIKVMAATAAHRNADTPKITQSITEICDHLITVVRSMMQQLHPLILRELGLKATLEDLVEHWMERNPALSVQLQCDDAIDALDSAITIQLFRVIQECLTNINRHADASRVNITLAIDPERPNLLMARIVDDGQGCNIDQVATGFGLLGMKERIKSLDGEFSLHSRPGEGMTVEASIPIA</sequence>
<keyword evidence="9" id="KW-1133">Transmembrane helix</keyword>
<evidence type="ECO:0000259" key="10">
    <source>
        <dbReference type="PROSITE" id="PS50109"/>
    </source>
</evidence>
<dbReference type="GO" id="GO:0000155">
    <property type="term" value="F:phosphorelay sensor kinase activity"/>
    <property type="evidence" value="ECO:0007669"/>
    <property type="project" value="InterPro"/>
</dbReference>
<dbReference type="Proteomes" id="UP001225378">
    <property type="component" value="Chromosome"/>
</dbReference>